<accession>A0A0U1DW92</accession>
<dbReference type="AlphaFoldDB" id="A0A0U1DW92"/>
<evidence type="ECO:0000313" key="3">
    <source>
        <dbReference type="EMBL" id="CQD23004.1"/>
    </source>
</evidence>
<reference evidence="3 4" key="1">
    <citation type="submission" date="2015-03" db="EMBL/GenBank/DDBJ databases">
        <authorList>
            <person name="Murphy D."/>
        </authorList>
    </citation>
    <scope>NUCLEOTIDE SEQUENCE [LARGE SCALE GENOMIC DNA]</scope>
    <source>
        <strain evidence="3 4">D16</strain>
    </source>
</reference>
<evidence type="ECO:0000256" key="1">
    <source>
        <dbReference type="SAM" id="MobiDB-lite"/>
    </source>
</evidence>
<feature type="chain" id="PRO_5039023274" evidence="2">
    <location>
        <begin position="23"/>
        <end position="84"/>
    </location>
</feature>
<evidence type="ECO:0000256" key="2">
    <source>
        <dbReference type="SAM" id="SignalP"/>
    </source>
</evidence>
<sequence length="84" mass="8552" precursor="true">MTKFTKALALPILSAGVFGAVALGPGHGRRAKSRTARANHEFSPDTYATPAPGMSPAGTTITARSGSSASTSERRPINPPTAAM</sequence>
<name>A0A0U1DW92_9MYCO</name>
<feature type="region of interest" description="Disordered" evidence="1">
    <location>
        <begin position="26"/>
        <end position="84"/>
    </location>
</feature>
<evidence type="ECO:0000313" key="4">
    <source>
        <dbReference type="Proteomes" id="UP000182227"/>
    </source>
</evidence>
<dbReference type="EMBL" id="CTEF01000005">
    <property type="protein sequence ID" value="CQD23004.1"/>
    <property type="molecule type" value="Genomic_DNA"/>
</dbReference>
<feature type="compositionally biased region" description="Basic residues" evidence="1">
    <location>
        <begin position="27"/>
        <end position="37"/>
    </location>
</feature>
<gene>
    <name evidence="3" type="ORF">BN970_05509</name>
</gene>
<keyword evidence="2" id="KW-0732">Signal</keyword>
<feature type="signal peptide" evidence="2">
    <location>
        <begin position="1"/>
        <end position="22"/>
    </location>
</feature>
<feature type="compositionally biased region" description="Polar residues" evidence="1">
    <location>
        <begin position="57"/>
        <end position="71"/>
    </location>
</feature>
<organism evidence="3 4">
    <name type="scientific">Mycolicibacterium conceptionense</name>
    <dbReference type="NCBI Taxonomy" id="451644"/>
    <lineage>
        <taxon>Bacteria</taxon>
        <taxon>Bacillati</taxon>
        <taxon>Actinomycetota</taxon>
        <taxon>Actinomycetes</taxon>
        <taxon>Mycobacteriales</taxon>
        <taxon>Mycobacteriaceae</taxon>
        <taxon>Mycolicibacterium</taxon>
    </lineage>
</organism>
<protein>
    <submittedName>
        <fullName evidence="3">Uncharacterized protein</fullName>
    </submittedName>
</protein>
<dbReference type="Proteomes" id="UP000182227">
    <property type="component" value="Unassembled WGS sequence"/>
</dbReference>
<proteinExistence type="predicted"/>